<dbReference type="InterPro" id="IPR007052">
    <property type="entry name" value="CS_dom"/>
</dbReference>
<dbReference type="GO" id="GO:0051082">
    <property type="term" value="F:unfolded protein binding"/>
    <property type="evidence" value="ECO:0007669"/>
    <property type="project" value="TreeGrafter"/>
</dbReference>
<dbReference type="EMBL" id="CAMXCT030000369">
    <property type="protein sequence ID" value="CAL4765172.1"/>
    <property type="molecule type" value="Genomic_DNA"/>
</dbReference>
<feature type="domain" description="CS" evidence="3">
    <location>
        <begin position="124"/>
        <end position="210"/>
    </location>
</feature>
<dbReference type="EMBL" id="CAMXCT020000369">
    <property type="protein sequence ID" value="CAL1131235.1"/>
    <property type="molecule type" value="Genomic_DNA"/>
</dbReference>
<dbReference type="PANTHER" id="PTHR12356">
    <property type="entry name" value="NUCLEAR MOVEMENT PROTEIN NUDC"/>
    <property type="match status" value="1"/>
</dbReference>
<organism evidence="4">
    <name type="scientific">Cladocopium goreaui</name>
    <dbReference type="NCBI Taxonomy" id="2562237"/>
    <lineage>
        <taxon>Eukaryota</taxon>
        <taxon>Sar</taxon>
        <taxon>Alveolata</taxon>
        <taxon>Dinophyceae</taxon>
        <taxon>Suessiales</taxon>
        <taxon>Symbiodiniaceae</taxon>
        <taxon>Cladocopium</taxon>
    </lineage>
</organism>
<feature type="region of interest" description="Disordered" evidence="2">
    <location>
        <begin position="99"/>
        <end position="124"/>
    </location>
</feature>
<dbReference type="SUPFAM" id="SSF49764">
    <property type="entry name" value="HSP20-like chaperones"/>
    <property type="match status" value="1"/>
</dbReference>
<evidence type="ECO:0000313" key="7">
    <source>
        <dbReference type="Proteomes" id="UP001152797"/>
    </source>
</evidence>
<gene>
    <name evidence="4" type="ORF">C1SCF055_LOCUS5964</name>
</gene>
<accession>A0A9P1BSD9</accession>
<protein>
    <submittedName>
        <fullName evidence="6">CS domain-containing protein</fullName>
    </submittedName>
</protein>
<comment type="caution">
    <text evidence="4">The sequence shown here is derived from an EMBL/GenBank/DDBJ whole genome shotgun (WGS) entry which is preliminary data.</text>
</comment>
<keyword evidence="7" id="KW-1185">Reference proteome</keyword>
<reference evidence="5" key="2">
    <citation type="submission" date="2024-04" db="EMBL/GenBank/DDBJ databases">
        <authorList>
            <person name="Chen Y."/>
            <person name="Shah S."/>
            <person name="Dougan E. K."/>
            <person name="Thang M."/>
            <person name="Chan C."/>
        </authorList>
    </citation>
    <scope>NUCLEOTIDE SEQUENCE [LARGE SCALE GENOMIC DNA]</scope>
</reference>
<dbReference type="Pfam" id="PF04969">
    <property type="entry name" value="CS"/>
    <property type="match status" value="1"/>
</dbReference>
<dbReference type="PROSITE" id="PS51203">
    <property type="entry name" value="CS"/>
    <property type="match status" value="1"/>
</dbReference>
<dbReference type="InterPro" id="IPR008978">
    <property type="entry name" value="HSP20-like_chaperone"/>
</dbReference>
<dbReference type="PANTHER" id="PTHR12356:SF17">
    <property type="entry name" value="CS DOMAIN-CONTAINING PROTEIN"/>
    <property type="match status" value="1"/>
</dbReference>
<sequence length="213" mass="23597">MDGRFDGLLLGLAQKHKGIEDLLHTLMTFLERQSDLFHVKESDGDAKGFKEGEAEKMLRKQFSEFQARYLARAQPHLLARVPQHLGGYAAAAASSSGKRSEVPMGINASPLEGGDPGQWESQKNKGEGWVWNQTPQEINVEIAVEPCRASDLKVAIAAKSLSIKLKGNTLLEGKLFDKINSEESTWHLDNGKQVVLNLEKIRPAFWEGLFEAS</sequence>
<evidence type="ECO:0000259" key="3">
    <source>
        <dbReference type="PROSITE" id="PS51203"/>
    </source>
</evidence>
<evidence type="ECO:0000256" key="2">
    <source>
        <dbReference type="SAM" id="MobiDB-lite"/>
    </source>
</evidence>
<dbReference type="InterPro" id="IPR025934">
    <property type="entry name" value="NudC_N_dom"/>
</dbReference>
<evidence type="ECO:0000313" key="6">
    <source>
        <dbReference type="EMBL" id="CAL4765172.1"/>
    </source>
</evidence>
<dbReference type="EMBL" id="CAMXCT010000369">
    <property type="protein sequence ID" value="CAI3977860.1"/>
    <property type="molecule type" value="Genomic_DNA"/>
</dbReference>
<evidence type="ECO:0000313" key="4">
    <source>
        <dbReference type="EMBL" id="CAI3977860.1"/>
    </source>
</evidence>
<dbReference type="InterPro" id="IPR037898">
    <property type="entry name" value="NudC_fam"/>
</dbReference>
<evidence type="ECO:0000256" key="1">
    <source>
        <dbReference type="ARBA" id="ARBA00022553"/>
    </source>
</evidence>
<dbReference type="GO" id="GO:0005737">
    <property type="term" value="C:cytoplasm"/>
    <property type="evidence" value="ECO:0007669"/>
    <property type="project" value="TreeGrafter"/>
</dbReference>
<keyword evidence="1" id="KW-0597">Phosphoprotein</keyword>
<evidence type="ECO:0000313" key="5">
    <source>
        <dbReference type="EMBL" id="CAL1131235.1"/>
    </source>
</evidence>
<dbReference type="Proteomes" id="UP001152797">
    <property type="component" value="Unassembled WGS sequence"/>
</dbReference>
<dbReference type="OrthoDB" id="515366at2759"/>
<dbReference type="CDD" id="cd06467">
    <property type="entry name" value="p23_NUDC_like"/>
    <property type="match status" value="1"/>
</dbReference>
<proteinExistence type="predicted"/>
<dbReference type="AlphaFoldDB" id="A0A9P1BSD9"/>
<dbReference type="Gene3D" id="2.60.40.790">
    <property type="match status" value="1"/>
</dbReference>
<reference evidence="4" key="1">
    <citation type="submission" date="2022-10" db="EMBL/GenBank/DDBJ databases">
        <authorList>
            <person name="Chen Y."/>
            <person name="Dougan E. K."/>
            <person name="Chan C."/>
            <person name="Rhodes N."/>
            <person name="Thang M."/>
        </authorList>
    </citation>
    <scope>NUCLEOTIDE SEQUENCE</scope>
</reference>
<dbReference type="Pfam" id="PF14050">
    <property type="entry name" value="Nudc_N"/>
    <property type="match status" value="1"/>
</dbReference>
<dbReference type="GO" id="GO:0006457">
    <property type="term" value="P:protein folding"/>
    <property type="evidence" value="ECO:0007669"/>
    <property type="project" value="TreeGrafter"/>
</dbReference>
<name>A0A9P1BSD9_9DINO</name>